<dbReference type="CDD" id="cd19531">
    <property type="entry name" value="LCL_NRPS-like"/>
    <property type="match status" value="1"/>
</dbReference>
<dbReference type="SUPFAM" id="SSF47336">
    <property type="entry name" value="ACP-like"/>
    <property type="match status" value="1"/>
</dbReference>
<dbReference type="PROSITE" id="PS50075">
    <property type="entry name" value="CARRIER"/>
    <property type="match status" value="1"/>
</dbReference>
<dbReference type="Gene3D" id="3.40.50.1820">
    <property type="entry name" value="alpha/beta hydrolase"/>
    <property type="match status" value="1"/>
</dbReference>
<dbReference type="RefSeq" id="WP_307596297.1">
    <property type="nucleotide sequence ID" value="NZ_CAXUQE020000001.1"/>
</dbReference>
<evidence type="ECO:0000259" key="6">
    <source>
        <dbReference type="PROSITE" id="PS50075"/>
    </source>
</evidence>
<evidence type="ECO:0000256" key="2">
    <source>
        <dbReference type="ARBA" id="ARBA00006432"/>
    </source>
</evidence>
<dbReference type="Gene3D" id="3.30.559.30">
    <property type="entry name" value="Nonribosomal peptide synthetase, condensation domain"/>
    <property type="match status" value="1"/>
</dbReference>
<dbReference type="InterPro" id="IPR001031">
    <property type="entry name" value="Thioesterase"/>
</dbReference>
<dbReference type="InterPro" id="IPR020806">
    <property type="entry name" value="PKS_PP-bd"/>
</dbReference>
<dbReference type="Pfam" id="PF13193">
    <property type="entry name" value="AMP-binding_C"/>
    <property type="match status" value="1"/>
</dbReference>
<dbReference type="Gene3D" id="3.40.50.980">
    <property type="match status" value="2"/>
</dbReference>
<evidence type="ECO:0000256" key="5">
    <source>
        <dbReference type="SAM" id="MobiDB-lite"/>
    </source>
</evidence>
<dbReference type="PANTHER" id="PTHR45527:SF1">
    <property type="entry name" value="FATTY ACID SYNTHASE"/>
    <property type="match status" value="1"/>
</dbReference>
<comment type="cofactor">
    <cofactor evidence="1">
        <name>pantetheine 4'-phosphate</name>
        <dbReference type="ChEBI" id="CHEBI:47942"/>
    </cofactor>
</comment>
<dbReference type="InterPro" id="IPR010071">
    <property type="entry name" value="AA_adenyl_dom"/>
</dbReference>
<dbReference type="SMART" id="SM00823">
    <property type="entry name" value="PKS_PP"/>
    <property type="match status" value="1"/>
</dbReference>
<dbReference type="InterPro" id="IPR025110">
    <property type="entry name" value="AMP-bd_C"/>
</dbReference>
<dbReference type="InterPro" id="IPR000873">
    <property type="entry name" value="AMP-dep_synth/lig_dom"/>
</dbReference>
<gene>
    <name evidence="7" type="ORF">J2W39_005491</name>
</gene>
<dbReference type="GO" id="GO:0043041">
    <property type="term" value="P:amino acid activation for nonribosomal peptide biosynthetic process"/>
    <property type="evidence" value="ECO:0007669"/>
    <property type="project" value="TreeGrafter"/>
</dbReference>
<keyword evidence="4" id="KW-0597">Phosphoprotein</keyword>
<evidence type="ECO:0000256" key="1">
    <source>
        <dbReference type="ARBA" id="ARBA00001957"/>
    </source>
</evidence>
<feature type="compositionally biased region" description="Basic and acidic residues" evidence="5">
    <location>
        <begin position="255"/>
        <end position="265"/>
    </location>
</feature>
<dbReference type="Pfam" id="PF00975">
    <property type="entry name" value="Thioesterase"/>
    <property type="match status" value="1"/>
</dbReference>
<comment type="caution">
    <text evidence="7">The sequence shown here is derived from an EMBL/GenBank/DDBJ whole genome shotgun (WGS) entry which is preliminary data.</text>
</comment>
<sequence length="1358" mass="145323">MSLEMTALSRRFAALPAARQRVFLEKLRASGVGFDALPIVPRDPAAPVPMAYAQRALWLVWQRAPQSPAYNLSGRLALPLPCTPQQVQACLAQLVARHEVLCTTYPAGTEGQPLQHIDPAHRFGWAVREWAGSRADSERELAAAATEFGARPFDLEHGPVFRGELNVFADGAPELFLAVHHIAADGQSVALLVAELQALLAAPAGSTQPAAPALQYADYAVWQRQWLEAGELERQTAYWHEQLRGAPQSTPLPLDRPRQKARDARGGQTSFALPPDVSQRLKELARKHAASPYMVAIALLGLLVYRCCGERDVCIGSPSTTRDRPELAALVGHFTNVLVLRMKVDPAAGFVALLLQVRERVLEAKSHQDLPLDMLIEALALERMPGLHPLFQIKSTQQAAGAVPADPAAAAHGIGVDEVHFDLSFDLVDAGSALSFVLAYAADIFDHATIERLADALRSLAAQVAADPARALSGVQLAEDSSLRGERASWPADNVLALFDQAAARRGGATALTFGDRAHSFGELSRAAGHWATELESRGIGAEQRVAVCMERTPEFVLAVLSVLKAGGAYVPIDPALPQQRIDELLADCGAALVLVSGGKPRQAALPCMQVGFDVPSGFMPHRARAVHPAQAAYLIYTSGSTGRPKGVVVHHGALANYVQGVLARLALPEDESFAMVSTVAADLGHTSLFGALCSGGALHLISSEAAFDPDAFADRMAKARAGVLKIVPSHLKGLLNAQRAAAVLPSHALVLGGEATDAATLQAIRALRPDLRIFNHYGPTETSVGMLTHAAPAQADDAGNLPLGKPIANMNAWVLDDALQPVQPGMAGELYIGGAGVARGYLSRAGLCADRFVASPFGDGQRIYRAGDRVRQRSDGTLEFLGRSDDQVKIRGYRVEPGEVAGRIRELDGVADAVVVADPGVQESTVLRAYVVARPGTSLDVEQLRHALADSLPAWMVPERIVLLDALPLTANGKIDRKALPRPAQPEPARGFDAPQGPAEEALARIWSQVLGVDRIARGDNFFALGGDSILSLKLVARIRKQLPGGGQLSLPDVMQASSLGSLAERLRQKFEGSHDAVCLSASGTGVPLFCLPGLIVNTREFLPLAEALQGERVVYGFVSHVYTRKRWRGFDLQALAAEYASFILATATEGRCALLGWSSGGDLAFELARQLQGRIEIVFTGMLDVFETAPLRASAPLGAARRAQADEVLAQWLGRSEMAGHWRALFARMDGEELAWVAEQVLNPAQPLPLDGTGDEAAEYLLWATIDKRVQAARYTCARSPLPLHVFLADSSLRREETLRNWADHAPVVSAEVLPQADHLDIVRHPALCASLKGLLREADAAHGAVQAAQSAAYQR</sequence>
<dbReference type="FunFam" id="1.10.1200.10:FF:000005">
    <property type="entry name" value="Nonribosomal peptide synthetase 1"/>
    <property type="match status" value="1"/>
</dbReference>
<feature type="domain" description="Carrier" evidence="6">
    <location>
        <begin position="995"/>
        <end position="1072"/>
    </location>
</feature>
<dbReference type="InterPro" id="IPR029058">
    <property type="entry name" value="AB_hydrolase_fold"/>
</dbReference>
<evidence type="ECO:0000313" key="8">
    <source>
        <dbReference type="Proteomes" id="UP001224845"/>
    </source>
</evidence>
<dbReference type="EMBL" id="JAUSRV010000016">
    <property type="protein sequence ID" value="MDP9974228.1"/>
    <property type="molecule type" value="Genomic_DNA"/>
</dbReference>
<dbReference type="InterPro" id="IPR009081">
    <property type="entry name" value="PP-bd_ACP"/>
</dbReference>
<dbReference type="PANTHER" id="PTHR45527">
    <property type="entry name" value="NONRIBOSOMAL PEPTIDE SYNTHETASE"/>
    <property type="match status" value="1"/>
</dbReference>
<comment type="similarity">
    <text evidence="2">Belongs to the ATP-dependent AMP-binding enzyme family.</text>
</comment>
<dbReference type="FunFam" id="3.30.300.30:FF:000010">
    <property type="entry name" value="Enterobactin synthetase component F"/>
    <property type="match status" value="1"/>
</dbReference>
<dbReference type="PROSITE" id="PS00455">
    <property type="entry name" value="AMP_BINDING"/>
    <property type="match status" value="1"/>
</dbReference>
<protein>
    <submittedName>
        <fullName evidence="7">Amino acid adenylation domain-containing protein</fullName>
    </submittedName>
</protein>
<evidence type="ECO:0000313" key="7">
    <source>
        <dbReference type="EMBL" id="MDP9974228.1"/>
    </source>
</evidence>
<dbReference type="Gene3D" id="3.30.300.30">
    <property type="match status" value="1"/>
</dbReference>
<dbReference type="Gene3D" id="3.30.559.10">
    <property type="entry name" value="Chloramphenicol acetyltransferase-like domain"/>
    <property type="match status" value="1"/>
</dbReference>
<accession>A0AAW8EMZ5</accession>
<dbReference type="SUPFAM" id="SSF52777">
    <property type="entry name" value="CoA-dependent acyltransferases"/>
    <property type="match status" value="2"/>
</dbReference>
<dbReference type="Pfam" id="PF00550">
    <property type="entry name" value="PP-binding"/>
    <property type="match status" value="1"/>
</dbReference>
<dbReference type="Gene3D" id="1.10.1200.10">
    <property type="entry name" value="ACP-like"/>
    <property type="match status" value="1"/>
</dbReference>
<dbReference type="Gene3D" id="2.30.38.10">
    <property type="entry name" value="Luciferase, Domain 3"/>
    <property type="match status" value="1"/>
</dbReference>
<organism evidence="7 8">
    <name type="scientific">Variovorax paradoxus</name>
    <dbReference type="NCBI Taxonomy" id="34073"/>
    <lineage>
        <taxon>Bacteria</taxon>
        <taxon>Pseudomonadati</taxon>
        <taxon>Pseudomonadota</taxon>
        <taxon>Betaproteobacteria</taxon>
        <taxon>Burkholderiales</taxon>
        <taxon>Comamonadaceae</taxon>
        <taxon>Variovorax</taxon>
    </lineage>
</organism>
<dbReference type="InterPro" id="IPR036736">
    <property type="entry name" value="ACP-like_sf"/>
</dbReference>
<dbReference type="GO" id="GO:0044550">
    <property type="term" value="P:secondary metabolite biosynthetic process"/>
    <property type="evidence" value="ECO:0007669"/>
    <property type="project" value="TreeGrafter"/>
</dbReference>
<dbReference type="Proteomes" id="UP001224845">
    <property type="component" value="Unassembled WGS sequence"/>
</dbReference>
<dbReference type="InterPro" id="IPR001242">
    <property type="entry name" value="Condensation_dom"/>
</dbReference>
<dbReference type="InterPro" id="IPR006162">
    <property type="entry name" value="Ppantetheine_attach_site"/>
</dbReference>
<keyword evidence="3" id="KW-0596">Phosphopantetheine</keyword>
<dbReference type="InterPro" id="IPR020802">
    <property type="entry name" value="TesA-like"/>
</dbReference>
<reference evidence="7" key="1">
    <citation type="submission" date="2023-07" db="EMBL/GenBank/DDBJ databases">
        <title>Sorghum-associated microbial communities from plants grown in Nebraska, USA.</title>
        <authorList>
            <person name="Schachtman D."/>
        </authorList>
    </citation>
    <scope>NUCLEOTIDE SEQUENCE</scope>
    <source>
        <strain evidence="7">DS3315</strain>
    </source>
</reference>
<dbReference type="GO" id="GO:0005737">
    <property type="term" value="C:cytoplasm"/>
    <property type="evidence" value="ECO:0007669"/>
    <property type="project" value="TreeGrafter"/>
</dbReference>
<dbReference type="GO" id="GO:0031177">
    <property type="term" value="F:phosphopantetheine binding"/>
    <property type="evidence" value="ECO:0007669"/>
    <property type="project" value="InterPro"/>
</dbReference>
<evidence type="ECO:0000256" key="4">
    <source>
        <dbReference type="ARBA" id="ARBA00022553"/>
    </source>
</evidence>
<feature type="region of interest" description="Disordered" evidence="5">
    <location>
        <begin position="246"/>
        <end position="272"/>
    </location>
</feature>
<dbReference type="SMART" id="SM00824">
    <property type="entry name" value="PKS_TE"/>
    <property type="match status" value="1"/>
</dbReference>
<dbReference type="InterPro" id="IPR045851">
    <property type="entry name" value="AMP-bd_C_sf"/>
</dbReference>
<dbReference type="SUPFAM" id="SSF56801">
    <property type="entry name" value="Acetyl-CoA synthetase-like"/>
    <property type="match status" value="1"/>
</dbReference>
<proteinExistence type="inferred from homology"/>
<dbReference type="InterPro" id="IPR020845">
    <property type="entry name" value="AMP-binding_CS"/>
</dbReference>
<dbReference type="SUPFAM" id="SSF53474">
    <property type="entry name" value="alpha/beta-Hydrolases"/>
    <property type="match status" value="1"/>
</dbReference>
<dbReference type="InterPro" id="IPR023213">
    <property type="entry name" value="CAT-like_dom_sf"/>
</dbReference>
<name>A0AAW8EMZ5_VARPD</name>
<dbReference type="Pfam" id="PF00668">
    <property type="entry name" value="Condensation"/>
    <property type="match status" value="1"/>
</dbReference>
<dbReference type="PROSITE" id="PS00012">
    <property type="entry name" value="PHOSPHOPANTETHEINE"/>
    <property type="match status" value="1"/>
</dbReference>
<dbReference type="Pfam" id="PF00501">
    <property type="entry name" value="AMP-binding"/>
    <property type="match status" value="1"/>
</dbReference>
<dbReference type="GO" id="GO:0003824">
    <property type="term" value="F:catalytic activity"/>
    <property type="evidence" value="ECO:0007669"/>
    <property type="project" value="InterPro"/>
</dbReference>
<evidence type="ECO:0000256" key="3">
    <source>
        <dbReference type="ARBA" id="ARBA00022450"/>
    </source>
</evidence>
<dbReference type="CDD" id="cd05930">
    <property type="entry name" value="A_NRPS"/>
    <property type="match status" value="1"/>
</dbReference>
<dbReference type="NCBIfam" id="TIGR01733">
    <property type="entry name" value="AA-adenyl-dom"/>
    <property type="match status" value="1"/>
</dbReference>